<evidence type="ECO:0000313" key="2">
    <source>
        <dbReference type="Proteomes" id="UP001516400"/>
    </source>
</evidence>
<dbReference type="EMBL" id="JABFTP020000185">
    <property type="protein sequence ID" value="KAL3287923.1"/>
    <property type="molecule type" value="Genomic_DNA"/>
</dbReference>
<evidence type="ECO:0000313" key="1">
    <source>
        <dbReference type="EMBL" id="KAL3287923.1"/>
    </source>
</evidence>
<keyword evidence="2" id="KW-1185">Reference proteome</keyword>
<protein>
    <submittedName>
        <fullName evidence="1">Uncharacterized protein</fullName>
    </submittedName>
</protein>
<proteinExistence type="predicted"/>
<gene>
    <name evidence="1" type="ORF">HHI36_002379</name>
</gene>
<sequence>MLTLPTYPILGRDDELKLYNKLLTHFLMHSKNDGNKKEACIKMLVLEGEAKSGKTRLGEEFLYTTPTDIPIQIILAENEVHEPYNVLRQMYFSAMGIAKKAPRHTKQETLQFFLTDYHGEDLCALNEVFDSRFPMTENFQNFSGETKVHAIATLLQYLASVVCFFTFTYNVKKSEIIFIINKSVVFFHLRIHSPKP</sequence>
<organism evidence="1 2">
    <name type="scientific">Cryptolaemus montrouzieri</name>
    <dbReference type="NCBI Taxonomy" id="559131"/>
    <lineage>
        <taxon>Eukaryota</taxon>
        <taxon>Metazoa</taxon>
        <taxon>Ecdysozoa</taxon>
        <taxon>Arthropoda</taxon>
        <taxon>Hexapoda</taxon>
        <taxon>Insecta</taxon>
        <taxon>Pterygota</taxon>
        <taxon>Neoptera</taxon>
        <taxon>Endopterygota</taxon>
        <taxon>Coleoptera</taxon>
        <taxon>Polyphaga</taxon>
        <taxon>Cucujiformia</taxon>
        <taxon>Coccinelloidea</taxon>
        <taxon>Coccinellidae</taxon>
        <taxon>Scymninae</taxon>
        <taxon>Scymnini</taxon>
        <taxon>Cryptolaemus</taxon>
    </lineage>
</organism>
<name>A0ABD2PAH7_9CUCU</name>
<comment type="caution">
    <text evidence="1">The sequence shown here is derived from an EMBL/GenBank/DDBJ whole genome shotgun (WGS) entry which is preliminary data.</text>
</comment>
<reference evidence="1 2" key="1">
    <citation type="journal article" date="2021" name="BMC Biol.">
        <title>Horizontally acquired antibacterial genes associated with adaptive radiation of ladybird beetles.</title>
        <authorList>
            <person name="Li H.S."/>
            <person name="Tang X.F."/>
            <person name="Huang Y.H."/>
            <person name="Xu Z.Y."/>
            <person name="Chen M.L."/>
            <person name="Du X.Y."/>
            <person name="Qiu B.Y."/>
            <person name="Chen P.T."/>
            <person name="Zhang W."/>
            <person name="Slipinski A."/>
            <person name="Escalona H.E."/>
            <person name="Waterhouse R.M."/>
            <person name="Zwick A."/>
            <person name="Pang H."/>
        </authorList>
    </citation>
    <scope>NUCLEOTIDE SEQUENCE [LARGE SCALE GENOMIC DNA]</scope>
    <source>
        <strain evidence="1">SYSU2018</strain>
    </source>
</reference>
<dbReference type="Proteomes" id="UP001516400">
    <property type="component" value="Unassembled WGS sequence"/>
</dbReference>
<dbReference type="AlphaFoldDB" id="A0ABD2PAH7"/>
<accession>A0ABD2PAH7</accession>